<dbReference type="AlphaFoldDB" id="A0A9Q0KPK5"/>
<comment type="caution">
    <text evidence="3">The sequence shown here is derived from an EMBL/GenBank/DDBJ whole genome shotgun (WGS) entry which is preliminary data.</text>
</comment>
<dbReference type="CDD" id="cd00118">
    <property type="entry name" value="LysM"/>
    <property type="match status" value="1"/>
</dbReference>
<dbReference type="InterPro" id="IPR036779">
    <property type="entry name" value="LysM_dom_sf"/>
</dbReference>
<dbReference type="Pfam" id="PF01476">
    <property type="entry name" value="LysM"/>
    <property type="match status" value="2"/>
</dbReference>
<evidence type="ECO:0000256" key="1">
    <source>
        <dbReference type="SAM" id="SignalP"/>
    </source>
</evidence>
<dbReference type="PANTHER" id="PTHR33734">
    <property type="entry name" value="LYSM DOMAIN-CONTAINING GPI-ANCHORED PROTEIN 2"/>
    <property type="match status" value="1"/>
</dbReference>
<feature type="signal peptide" evidence="1">
    <location>
        <begin position="1"/>
        <end position="22"/>
    </location>
</feature>
<protein>
    <recommendedName>
        <fullName evidence="2">LysM domain-containing protein</fullName>
    </recommendedName>
</protein>
<dbReference type="SMART" id="SM00257">
    <property type="entry name" value="LysM"/>
    <property type="match status" value="2"/>
</dbReference>
<feature type="domain" description="LysM" evidence="2">
    <location>
        <begin position="173"/>
        <end position="217"/>
    </location>
</feature>
<dbReference type="PANTHER" id="PTHR33734:SF11">
    <property type="entry name" value="LYSM DOMAIN-CONTAINING GPI-ANCHORED PROTEIN 2"/>
    <property type="match status" value="1"/>
</dbReference>
<organism evidence="3 4">
    <name type="scientific">Protea cynaroides</name>
    <dbReference type="NCBI Taxonomy" id="273540"/>
    <lineage>
        <taxon>Eukaryota</taxon>
        <taxon>Viridiplantae</taxon>
        <taxon>Streptophyta</taxon>
        <taxon>Embryophyta</taxon>
        <taxon>Tracheophyta</taxon>
        <taxon>Spermatophyta</taxon>
        <taxon>Magnoliopsida</taxon>
        <taxon>Proteales</taxon>
        <taxon>Proteaceae</taxon>
        <taxon>Protea</taxon>
    </lineage>
</organism>
<keyword evidence="1" id="KW-0732">Signal</keyword>
<keyword evidence="4" id="KW-1185">Reference proteome</keyword>
<dbReference type="EMBL" id="JAMYWD010000004">
    <property type="protein sequence ID" value="KAJ4973941.1"/>
    <property type="molecule type" value="Genomic_DNA"/>
</dbReference>
<accession>A0A9Q0KPK5</accession>
<reference evidence="3" key="1">
    <citation type="journal article" date="2023" name="Plant J.">
        <title>The genome of the king protea, Protea cynaroides.</title>
        <authorList>
            <person name="Chang J."/>
            <person name="Duong T.A."/>
            <person name="Schoeman C."/>
            <person name="Ma X."/>
            <person name="Roodt D."/>
            <person name="Barker N."/>
            <person name="Li Z."/>
            <person name="Van de Peer Y."/>
            <person name="Mizrachi E."/>
        </authorList>
    </citation>
    <scope>NUCLEOTIDE SEQUENCE</scope>
    <source>
        <tissue evidence="3">Young leaves</tissue>
    </source>
</reference>
<proteinExistence type="predicted"/>
<evidence type="ECO:0000313" key="4">
    <source>
        <dbReference type="Proteomes" id="UP001141806"/>
    </source>
</evidence>
<dbReference type="Gene3D" id="3.10.350.10">
    <property type="entry name" value="LysM domain"/>
    <property type="match status" value="2"/>
</dbReference>
<dbReference type="InterPro" id="IPR018392">
    <property type="entry name" value="LysM"/>
</dbReference>
<gene>
    <name evidence="3" type="ORF">NE237_007115</name>
</gene>
<feature type="chain" id="PRO_5040462551" description="LysM domain-containing protein" evidence="1">
    <location>
        <begin position="23"/>
        <end position="222"/>
    </location>
</feature>
<dbReference type="SUPFAM" id="SSF54106">
    <property type="entry name" value="LysM domain"/>
    <property type="match status" value="1"/>
</dbReference>
<dbReference type="Proteomes" id="UP001141806">
    <property type="component" value="Unassembled WGS sequence"/>
</dbReference>
<dbReference type="PROSITE" id="PS51782">
    <property type="entry name" value="LYSM"/>
    <property type="match status" value="1"/>
</dbReference>
<evidence type="ECO:0000313" key="3">
    <source>
        <dbReference type="EMBL" id="KAJ4973941.1"/>
    </source>
</evidence>
<dbReference type="OrthoDB" id="2107166at2759"/>
<evidence type="ECO:0000259" key="2">
    <source>
        <dbReference type="PROSITE" id="PS51782"/>
    </source>
</evidence>
<name>A0A9Q0KPK5_9MAGN</name>
<sequence>MRSFSTVLVICFLSSLPISSTALGLNCTTTATSSVLIDYTPTEPTNRIINLAHTNILTSRTNTTLGKIANLSGISYISLFSANSFSFPLSTSPIETVEVNHTIKIPFQRNCGSGIGISNQVPVTRTLNLVTHQDIASVNDIANATLIYPDQKLWIPLPCNCDRVEGDHIVVHCGHVVSKVSSVVRIAKKYGTTPGTLSELNGMANSTELQPGQLIDVPLRGS</sequence>